<proteinExistence type="inferred from homology"/>
<accession>A0A3L6T7C8</accession>
<protein>
    <submittedName>
        <fullName evidence="2">Proliferation-associated protein 2G4</fullName>
    </submittedName>
</protein>
<dbReference type="InterPro" id="IPR036005">
    <property type="entry name" value="Creatinase/aminopeptidase-like"/>
</dbReference>
<evidence type="ECO:0000313" key="2">
    <source>
        <dbReference type="EMBL" id="RLN33388.1"/>
    </source>
</evidence>
<evidence type="ECO:0000313" key="3">
    <source>
        <dbReference type="Proteomes" id="UP000275267"/>
    </source>
</evidence>
<dbReference type="AlphaFoldDB" id="A0A3L6T7C8"/>
<dbReference type="STRING" id="4540.A0A3L6T7C8"/>
<dbReference type="SUPFAM" id="SSF55920">
    <property type="entry name" value="Creatinase/aminopeptidase"/>
    <property type="match status" value="1"/>
</dbReference>
<reference evidence="3" key="1">
    <citation type="journal article" date="2019" name="Nat. Commun.">
        <title>The genome of broomcorn millet.</title>
        <authorList>
            <person name="Zou C."/>
            <person name="Miki D."/>
            <person name="Li D."/>
            <person name="Tang Q."/>
            <person name="Xiao L."/>
            <person name="Rajput S."/>
            <person name="Deng P."/>
            <person name="Jia W."/>
            <person name="Huang R."/>
            <person name="Zhang M."/>
            <person name="Sun Y."/>
            <person name="Hu J."/>
            <person name="Fu X."/>
            <person name="Schnable P.S."/>
            <person name="Li F."/>
            <person name="Zhang H."/>
            <person name="Feng B."/>
            <person name="Zhu X."/>
            <person name="Liu R."/>
            <person name="Schnable J.C."/>
            <person name="Zhu J.-K."/>
            <person name="Zhang H."/>
        </authorList>
    </citation>
    <scope>NUCLEOTIDE SEQUENCE [LARGE SCALE GENOMIC DNA]</scope>
</reference>
<dbReference type="InterPro" id="IPR047113">
    <property type="entry name" value="PA2G4/ARX1"/>
</dbReference>
<dbReference type="Gene3D" id="3.90.230.10">
    <property type="entry name" value="Creatinase/methionine aminopeptidase superfamily"/>
    <property type="match status" value="1"/>
</dbReference>
<comment type="similarity">
    <text evidence="1">Belongs to the peptidase M24 family.</text>
</comment>
<organism evidence="2 3">
    <name type="scientific">Panicum miliaceum</name>
    <name type="common">Proso millet</name>
    <name type="synonym">Broomcorn millet</name>
    <dbReference type="NCBI Taxonomy" id="4540"/>
    <lineage>
        <taxon>Eukaryota</taxon>
        <taxon>Viridiplantae</taxon>
        <taxon>Streptophyta</taxon>
        <taxon>Embryophyta</taxon>
        <taxon>Tracheophyta</taxon>
        <taxon>Spermatophyta</taxon>
        <taxon>Magnoliopsida</taxon>
        <taxon>Liliopsida</taxon>
        <taxon>Poales</taxon>
        <taxon>Poaceae</taxon>
        <taxon>PACMAD clade</taxon>
        <taxon>Panicoideae</taxon>
        <taxon>Panicodae</taxon>
        <taxon>Paniceae</taxon>
        <taxon>Panicinae</taxon>
        <taxon>Panicum</taxon>
        <taxon>Panicum sect. Panicum</taxon>
    </lineage>
</organism>
<keyword evidence="3" id="KW-1185">Reference proteome</keyword>
<dbReference type="EMBL" id="PQIB02000002">
    <property type="protein sequence ID" value="RLN33388.1"/>
    <property type="molecule type" value="Genomic_DNA"/>
</dbReference>
<evidence type="ECO:0000256" key="1">
    <source>
        <dbReference type="ARBA" id="ARBA00007319"/>
    </source>
</evidence>
<dbReference type="PANTHER" id="PTHR10804:SF11">
    <property type="entry name" value="PROLIFERATION-ASSOCIATED PROTEIN 2G4"/>
    <property type="match status" value="1"/>
</dbReference>
<gene>
    <name evidence="2" type="ORF">C2845_PM03G31520</name>
</gene>
<dbReference type="Proteomes" id="UP000275267">
    <property type="component" value="Unassembled WGS sequence"/>
</dbReference>
<dbReference type="PANTHER" id="PTHR10804">
    <property type="entry name" value="PROTEASE FAMILY M24 METHIONYL AMINOPEPTIDASE, AMINOPEPTIDASE P"/>
    <property type="match status" value="1"/>
</dbReference>
<comment type="caution">
    <text evidence="2">The sequence shown here is derived from an EMBL/GenBank/DDBJ whole genome shotgun (WGS) entry which is preliminary data.</text>
</comment>
<sequence length="136" mass="14305">MGCHVDGCIAMVAHTHTIIDGRVTGQADDVLEAANIAAQVTLQLVRPGVKEMFSKLPGMFCKWNPNGKILAVATIGGDGLSQNIYLISYNALEDSICYDKFYEARGGSAGHDTVGGGAGLDGVSGIPREKSTIKYC</sequence>
<name>A0A3L6T7C8_PANMI</name>
<dbReference type="OrthoDB" id="1937972at2759"/>